<dbReference type="InterPro" id="IPR038729">
    <property type="entry name" value="Rad50/SbcC_AAA"/>
</dbReference>
<reference evidence="12" key="1">
    <citation type="submission" date="2016-03" db="EMBL/GenBank/DDBJ databases">
        <title>Complete genome sequence of the type strain Actinoalloteichus hymeniacidonis DSM 45092.</title>
        <authorList>
            <person name="Schaffert L."/>
            <person name="Albersmeier A."/>
            <person name="Winkler A."/>
            <person name="Kalinowski J."/>
            <person name="Zotchev S."/>
            <person name="Ruckert C."/>
        </authorList>
    </citation>
    <scope>NUCLEOTIDE SEQUENCE [LARGE SCALE GENOMIC DNA]</scope>
    <source>
        <strain evidence="12">HPA177(T) (DSM 45092(T))</strain>
    </source>
</reference>
<dbReference type="RefSeq" id="WP_069846201.1">
    <property type="nucleotide sequence ID" value="NZ_CP014859.1"/>
</dbReference>
<dbReference type="InterPro" id="IPR051535">
    <property type="entry name" value="Siderophore_ABC-ATPase"/>
</dbReference>
<keyword evidence="9" id="KW-0472">Membrane</keyword>
<evidence type="ECO:0000256" key="2">
    <source>
        <dbReference type="ARBA" id="ARBA00022448"/>
    </source>
</evidence>
<evidence type="ECO:0000256" key="6">
    <source>
        <dbReference type="ARBA" id="ARBA00022840"/>
    </source>
</evidence>
<evidence type="ECO:0000256" key="3">
    <source>
        <dbReference type="ARBA" id="ARBA00022475"/>
    </source>
</evidence>
<accession>A0AAC9HLA5</accession>
<evidence type="ECO:0000256" key="5">
    <source>
        <dbReference type="ARBA" id="ARBA00022741"/>
    </source>
</evidence>
<dbReference type="AlphaFoldDB" id="A0AAC9HLA5"/>
<dbReference type="SMART" id="SM00382">
    <property type="entry name" value="AAA"/>
    <property type="match status" value="1"/>
</dbReference>
<keyword evidence="8" id="KW-0406">Ion transport</keyword>
<dbReference type="GO" id="GO:0005886">
    <property type="term" value="C:plasma membrane"/>
    <property type="evidence" value="ECO:0007669"/>
    <property type="project" value="UniProtKB-SubCell"/>
</dbReference>
<dbReference type="Proteomes" id="UP000095210">
    <property type="component" value="Chromosome"/>
</dbReference>
<protein>
    <submittedName>
        <fullName evidence="11">ATPase</fullName>
    </submittedName>
</protein>
<evidence type="ECO:0000259" key="10">
    <source>
        <dbReference type="PROSITE" id="PS50893"/>
    </source>
</evidence>
<organism evidence="11 12">
    <name type="scientific">Actinoalloteichus hymeniacidonis</name>
    <dbReference type="NCBI Taxonomy" id="340345"/>
    <lineage>
        <taxon>Bacteria</taxon>
        <taxon>Bacillati</taxon>
        <taxon>Actinomycetota</taxon>
        <taxon>Actinomycetes</taxon>
        <taxon>Pseudonocardiales</taxon>
        <taxon>Pseudonocardiaceae</taxon>
        <taxon>Actinoalloteichus</taxon>
    </lineage>
</organism>
<dbReference type="InterPro" id="IPR003439">
    <property type="entry name" value="ABC_transporter-like_ATP-bd"/>
</dbReference>
<evidence type="ECO:0000256" key="7">
    <source>
        <dbReference type="ARBA" id="ARBA00023004"/>
    </source>
</evidence>
<feature type="domain" description="ABC transporter" evidence="10">
    <location>
        <begin position="8"/>
        <end position="238"/>
    </location>
</feature>
<comment type="subcellular location">
    <subcellularLocation>
        <location evidence="1">Cell membrane</location>
        <topology evidence="1">Peripheral membrane protein</topology>
    </subcellularLocation>
</comment>
<keyword evidence="4" id="KW-0410">Iron transport</keyword>
<keyword evidence="3" id="KW-1003">Cell membrane</keyword>
<dbReference type="GO" id="GO:0016887">
    <property type="term" value="F:ATP hydrolysis activity"/>
    <property type="evidence" value="ECO:0007669"/>
    <property type="project" value="InterPro"/>
</dbReference>
<keyword evidence="7" id="KW-0408">Iron</keyword>
<dbReference type="EMBL" id="CP014859">
    <property type="protein sequence ID" value="AOS61285.1"/>
    <property type="molecule type" value="Genomic_DNA"/>
</dbReference>
<dbReference type="InterPro" id="IPR027417">
    <property type="entry name" value="P-loop_NTPase"/>
</dbReference>
<keyword evidence="5" id="KW-0547">Nucleotide-binding</keyword>
<gene>
    <name evidence="11" type="ORF">TL08_02235</name>
</gene>
<dbReference type="PROSITE" id="PS50893">
    <property type="entry name" value="ABC_TRANSPORTER_2"/>
    <property type="match status" value="1"/>
</dbReference>
<dbReference type="KEGG" id="ahm:TL08_02235"/>
<keyword evidence="12" id="KW-1185">Reference proteome</keyword>
<dbReference type="GO" id="GO:0006302">
    <property type="term" value="P:double-strand break repair"/>
    <property type="evidence" value="ECO:0007669"/>
    <property type="project" value="InterPro"/>
</dbReference>
<dbReference type="Pfam" id="PF13476">
    <property type="entry name" value="AAA_23"/>
    <property type="match status" value="1"/>
</dbReference>
<keyword evidence="2" id="KW-0813">Transport</keyword>
<dbReference type="PANTHER" id="PTHR42771">
    <property type="entry name" value="IRON(3+)-HYDROXAMATE IMPORT ATP-BINDING PROTEIN FHUC"/>
    <property type="match status" value="1"/>
</dbReference>
<keyword evidence="6" id="KW-0067">ATP-binding</keyword>
<dbReference type="InterPro" id="IPR003593">
    <property type="entry name" value="AAA+_ATPase"/>
</dbReference>
<evidence type="ECO:0000313" key="12">
    <source>
        <dbReference type="Proteomes" id="UP000095210"/>
    </source>
</evidence>
<name>A0AAC9HLA5_9PSEU</name>
<proteinExistence type="predicted"/>
<evidence type="ECO:0000313" key="11">
    <source>
        <dbReference type="EMBL" id="AOS61285.1"/>
    </source>
</evidence>
<dbReference type="GO" id="GO:0005524">
    <property type="term" value="F:ATP binding"/>
    <property type="evidence" value="ECO:0007669"/>
    <property type="project" value="UniProtKB-KW"/>
</dbReference>
<evidence type="ECO:0000256" key="1">
    <source>
        <dbReference type="ARBA" id="ARBA00004202"/>
    </source>
</evidence>
<evidence type="ECO:0000256" key="9">
    <source>
        <dbReference type="ARBA" id="ARBA00023136"/>
    </source>
</evidence>
<dbReference type="Gene3D" id="3.40.50.300">
    <property type="entry name" value="P-loop containing nucleotide triphosphate hydrolases"/>
    <property type="match status" value="2"/>
</dbReference>
<dbReference type="PANTHER" id="PTHR42771:SF2">
    <property type="entry name" value="IRON(3+)-HYDROXAMATE IMPORT ATP-BINDING PROTEIN FHUC"/>
    <property type="match status" value="1"/>
</dbReference>
<sequence>MFVERAYIRENDLPDDAERSQWPYTVPCVDQLLETGLEFQKPITIFVGDNGSGKSTLVESVAEAFGLNPEGGRLAAVHRPEGGSPLGHRLALAKTASASRMLAGPRLRKQGFFLRAETAFRLTALSGVPGYWEENTAEMSHGEGFLTVFGKMFDKPGFYVMDEPEGALSFSSCLQLVSLIHELGQTGSQVLCATHSPILAAIPGADLIEVGDHGFRRRRWQDLELVDHWRRYLEAPDRYVRHLVEE</sequence>
<evidence type="ECO:0000256" key="4">
    <source>
        <dbReference type="ARBA" id="ARBA00022496"/>
    </source>
</evidence>
<dbReference type="GO" id="GO:0006826">
    <property type="term" value="P:iron ion transport"/>
    <property type="evidence" value="ECO:0007669"/>
    <property type="project" value="UniProtKB-KW"/>
</dbReference>
<dbReference type="SUPFAM" id="SSF52540">
    <property type="entry name" value="P-loop containing nucleoside triphosphate hydrolases"/>
    <property type="match status" value="1"/>
</dbReference>
<evidence type="ECO:0000256" key="8">
    <source>
        <dbReference type="ARBA" id="ARBA00023065"/>
    </source>
</evidence>